<protein>
    <submittedName>
        <fullName evidence="1">Uncharacterized protein</fullName>
    </submittedName>
</protein>
<accession>A0AAV5FPH3</accession>
<reference evidence="1" key="1">
    <citation type="journal article" date="2018" name="DNA Res.">
        <title>Multiple hybrid de novo genome assembly of finger millet, an orphan allotetraploid crop.</title>
        <authorList>
            <person name="Hatakeyama M."/>
            <person name="Aluri S."/>
            <person name="Balachadran M.T."/>
            <person name="Sivarajan S.R."/>
            <person name="Patrignani A."/>
            <person name="Gruter S."/>
            <person name="Poveda L."/>
            <person name="Shimizu-Inatsugi R."/>
            <person name="Baeten J."/>
            <person name="Francoijs K.J."/>
            <person name="Nataraja K.N."/>
            <person name="Reddy Y.A.N."/>
            <person name="Phadnis S."/>
            <person name="Ravikumar R.L."/>
            <person name="Schlapbach R."/>
            <person name="Sreeman S.M."/>
            <person name="Shimizu K.K."/>
        </authorList>
    </citation>
    <scope>NUCLEOTIDE SEQUENCE</scope>
</reference>
<name>A0AAV5FPH3_ELECO</name>
<reference evidence="1" key="2">
    <citation type="submission" date="2021-12" db="EMBL/GenBank/DDBJ databases">
        <title>Resequencing data analysis of finger millet.</title>
        <authorList>
            <person name="Hatakeyama M."/>
            <person name="Aluri S."/>
            <person name="Balachadran M.T."/>
            <person name="Sivarajan S.R."/>
            <person name="Poveda L."/>
            <person name="Shimizu-Inatsugi R."/>
            <person name="Schlapbach R."/>
            <person name="Sreeman S.M."/>
            <person name="Shimizu K.K."/>
        </authorList>
    </citation>
    <scope>NUCLEOTIDE SEQUENCE</scope>
</reference>
<gene>
    <name evidence="1" type="primary">gb25238</name>
    <name evidence="1" type="ORF">PR202_gb25238</name>
</gene>
<dbReference type="Proteomes" id="UP001054889">
    <property type="component" value="Unassembled WGS sequence"/>
</dbReference>
<proteinExistence type="predicted"/>
<evidence type="ECO:0000313" key="2">
    <source>
        <dbReference type="Proteomes" id="UP001054889"/>
    </source>
</evidence>
<comment type="caution">
    <text evidence="1">The sequence shown here is derived from an EMBL/GenBank/DDBJ whole genome shotgun (WGS) entry which is preliminary data.</text>
</comment>
<sequence length="114" mass="12159">MCVTGNEGHGKPGGAVDLASVCPLASASSVPHRAREIRRLLPLRVVVPVIVASPCCTRSARSIIVAGVYFRLLWFFKHERLALARVAMSSSGQAPAVWVQIFATPGTDEALMGF</sequence>
<dbReference type="EMBL" id="BQKI01000088">
    <property type="protein sequence ID" value="GJN36385.1"/>
    <property type="molecule type" value="Genomic_DNA"/>
</dbReference>
<organism evidence="1 2">
    <name type="scientific">Eleusine coracana subsp. coracana</name>
    <dbReference type="NCBI Taxonomy" id="191504"/>
    <lineage>
        <taxon>Eukaryota</taxon>
        <taxon>Viridiplantae</taxon>
        <taxon>Streptophyta</taxon>
        <taxon>Embryophyta</taxon>
        <taxon>Tracheophyta</taxon>
        <taxon>Spermatophyta</taxon>
        <taxon>Magnoliopsida</taxon>
        <taxon>Liliopsida</taxon>
        <taxon>Poales</taxon>
        <taxon>Poaceae</taxon>
        <taxon>PACMAD clade</taxon>
        <taxon>Chloridoideae</taxon>
        <taxon>Cynodonteae</taxon>
        <taxon>Eleusininae</taxon>
        <taxon>Eleusine</taxon>
    </lineage>
</organism>
<evidence type="ECO:0000313" key="1">
    <source>
        <dbReference type="EMBL" id="GJN36385.1"/>
    </source>
</evidence>
<dbReference type="AlphaFoldDB" id="A0AAV5FPH3"/>
<keyword evidence="2" id="KW-1185">Reference proteome</keyword>